<dbReference type="InterPro" id="IPR017853">
    <property type="entry name" value="GH"/>
</dbReference>
<protein>
    <recommendedName>
        <fullName evidence="3">Abortive infection protein</fullName>
    </recommendedName>
</protein>
<organism evidence="1 2">
    <name type="scientific">Nocardia abscessus</name>
    <dbReference type="NCBI Taxonomy" id="120957"/>
    <lineage>
        <taxon>Bacteria</taxon>
        <taxon>Bacillati</taxon>
        <taxon>Actinomycetota</taxon>
        <taxon>Actinomycetes</taxon>
        <taxon>Mycobacteriales</taxon>
        <taxon>Nocardiaceae</taxon>
        <taxon>Nocardia</taxon>
    </lineage>
</organism>
<sequence length="340" mass="37382">MRAKGINYETGFLRDGQSARVDFDPQTVSRELHIIRDDLHCNAVRVIGGDPERLELAATCAADLGLEVWFSPYPLESTTDGMLALFADCAERAERIRRRGAEVVFVTGAELSLMHHGFLPGDTLDERVRLLTARPDDLRERVGEASARVNDFLGKAVSVVRERFGGRVTYASIPLERVDWTPFDIVSVDLYRTAEVAERFGDGVRTLVAQGKPLAITEFGAATFEGAGDVGAQGLDIVEYDTHGPIRLDGEYARDEAGQAAYLRELLEVFDSEGVDSAFVFILALYDHVHRPGGDPRDDLDLASYGIVKVLEGGRGDAHPDLPWEPKAAFGGLADYYRSH</sequence>
<comment type="caution">
    <text evidence="1">The sequence shown here is derived from an EMBL/GenBank/DDBJ whole genome shotgun (WGS) entry which is preliminary data.</text>
</comment>
<dbReference type="Proteomes" id="UP000807309">
    <property type="component" value="Unassembled WGS sequence"/>
</dbReference>
<dbReference type="EMBL" id="JADLRE010000015">
    <property type="protein sequence ID" value="MBF6227351.1"/>
    <property type="molecule type" value="Genomic_DNA"/>
</dbReference>
<reference evidence="1 2" key="1">
    <citation type="submission" date="2020-10" db="EMBL/GenBank/DDBJ databases">
        <title>Identification of Nocardia species via Next-generation sequencing and recognition of intraspecies genetic diversity.</title>
        <authorList>
            <person name="Li P."/>
            <person name="Li P."/>
            <person name="Lu B."/>
        </authorList>
    </citation>
    <scope>NUCLEOTIDE SEQUENCE [LARGE SCALE GENOMIC DNA]</scope>
    <source>
        <strain evidence="1 2">N-11</strain>
    </source>
</reference>
<dbReference type="Gene3D" id="3.20.20.80">
    <property type="entry name" value="Glycosidases"/>
    <property type="match status" value="1"/>
</dbReference>
<gene>
    <name evidence="1" type="ORF">IU470_19860</name>
</gene>
<keyword evidence="2" id="KW-1185">Reference proteome</keyword>
<name>A0ABS0CBX7_9NOCA</name>
<accession>A0ABS0CBX7</accession>
<dbReference type="RefSeq" id="WP_195034376.1">
    <property type="nucleotide sequence ID" value="NZ_JADLRE010000015.1"/>
</dbReference>
<evidence type="ECO:0008006" key="3">
    <source>
        <dbReference type="Google" id="ProtNLM"/>
    </source>
</evidence>
<dbReference type="SUPFAM" id="SSF51445">
    <property type="entry name" value="(Trans)glycosidases"/>
    <property type="match status" value="1"/>
</dbReference>
<evidence type="ECO:0000313" key="2">
    <source>
        <dbReference type="Proteomes" id="UP000807309"/>
    </source>
</evidence>
<proteinExistence type="predicted"/>
<evidence type="ECO:0000313" key="1">
    <source>
        <dbReference type="EMBL" id="MBF6227351.1"/>
    </source>
</evidence>